<keyword evidence="3" id="KW-0804">Transcription</keyword>
<keyword evidence="8" id="KW-1185">Reference proteome</keyword>
<evidence type="ECO:0000256" key="1">
    <source>
        <dbReference type="ARBA" id="ARBA00023015"/>
    </source>
</evidence>
<evidence type="ECO:0000256" key="3">
    <source>
        <dbReference type="ARBA" id="ARBA00023163"/>
    </source>
</evidence>
<evidence type="ECO:0000259" key="6">
    <source>
        <dbReference type="PROSITE" id="PS51005"/>
    </source>
</evidence>
<dbReference type="InterPro" id="IPR003441">
    <property type="entry name" value="NAC-dom"/>
</dbReference>
<dbReference type="Gene3D" id="2.170.150.80">
    <property type="entry name" value="NAC domain"/>
    <property type="match status" value="1"/>
</dbReference>
<dbReference type="PROSITE" id="PS51005">
    <property type="entry name" value="NAC"/>
    <property type="match status" value="1"/>
</dbReference>
<name>A0A3L6TPI9_PANMI</name>
<evidence type="ECO:0000313" key="7">
    <source>
        <dbReference type="EMBL" id="RLN41391.1"/>
    </source>
</evidence>
<dbReference type="PANTHER" id="PTHR47871">
    <property type="entry name" value="NAC DOMAIN-CONTAINING PROTEIN 8"/>
    <property type="match status" value="1"/>
</dbReference>
<accession>A0A3L6TPI9</accession>
<sequence length="683" mass="76505">MSDILQSWPGLPRGVEFNPSDGDLLWHLAAEVGNGQAERHPFINKFIKSVDDDRGFSYTHPRDIPGVRQDGHASYFFHRRFESYSNEGDANISWKKIGTSRSIISDGTLQGCKEVFVLYADMMSDKGCQQTDWRLHQYHIRNIVKDEEELVLSKIFFESRDNLCELAEEARVEAEWDVSTPDDSREKCTTCSNPRIYTETDELDHISLKERCRILLADKNTCPATVSARESSKISSKSECFYIGVDIGYGVAEIDDPCLEISSAPPIIESNPMDDSNSSRLLGEDDSGFLSISGPSVCEVGCSHDPVEENQVGGAATCGSESSELIVRKQGGLLADVKLEPALEGYLIDPSESPRANPAHAEGSVPSLGVKDELNECDLPGLGEKNSFSSRKRRKRKTTSYSNEKTLEGDACTNDEGIAYCSRRRRMKKTATDSIEKALDEDAPGLLQILLTRGIVVEEIKLYGAEEDNELIPDSSESSFEDLENVIANIFPKRTSLLKLSIARHEKGEKAIYCLSCLISLIEQSRYLQFRDCPVEWGWIVLERPEYGYATYFFEIVQSLPIEWQIRRLVIAMKLSGCGRTALIENRPLLVGEDLTEGEAHVLEEYGWIRNTGLGTMVNYRDRVVHDRWTEKSVSYWRAKIGKLLMTGYAEGQSVTIHGPKKVADLLEVTGDAEIDIKLEDPF</sequence>
<dbReference type="Proteomes" id="UP000275267">
    <property type="component" value="Unassembled WGS sequence"/>
</dbReference>
<evidence type="ECO:0000256" key="2">
    <source>
        <dbReference type="ARBA" id="ARBA00023125"/>
    </source>
</evidence>
<evidence type="ECO:0000313" key="8">
    <source>
        <dbReference type="Proteomes" id="UP000275267"/>
    </source>
</evidence>
<reference evidence="8" key="1">
    <citation type="journal article" date="2019" name="Nat. Commun.">
        <title>The genome of broomcorn millet.</title>
        <authorList>
            <person name="Zou C."/>
            <person name="Miki D."/>
            <person name="Li D."/>
            <person name="Tang Q."/>
            <person name="Xiao L."/>
            <person name="Rajput S."/>
            <person name="Deng P."/>
            <person name="Jia W."/>
            <person name="Huang R."/>
            <person name="Zhang M."/>
            <person name="Sun Y."/>
            <person name="Hu J."/>
            <person name="Fu X."/>
            <person name="Schnable P.S."/>
            <person name="Li F."/>
            <person name="Zhang H."/>
            <person name="Feng B."/>
            <person name="Zhu X."/>
            <person name="Liu R."/>
            <person name="Schnable J.C."/>
            <person name="Zhu J.-K."/>
            <person name="Zhang H."/>
        </authorList>
    </citation>
    <scope>NUCLEOTIDE SEQUENCE [LARGE SCALE GENOMIC DNA]</scope>
</reference>
<keyword evidence="4" id="KW-0539">Nucleus</keyword>
<evidence type="ECO:0000256" key="5">
    <source>
        <dbReference type="SAM" id="MobiDB-lite"/>
    </source>
</evidence>
<comment type="caution">
    <text evidence="7">The sequence shown here is derived from an EMBL/GenBank/DDBJ whole genome shotgun (WGS) entry which is preliminary data.</text>
</comment>
<feature type="region of interest" description="Disordered" evidence="5">
    <location>
        <begin position="349"/>
        <end position="403"/>
    </location>
</feature>
<dbReference type="Pfam" id="PF02365">
    <property type="entry name" value="NAM"/>
    <property type="match status" value="1"/>
</dbReference>
<dbReference type="OrthoDB" id="2021147at2759"/>
<dbReference type="STRING" id="4540.A0A3L6TPI9"/>
<feature type="domain" description="NAC" evidence="6">
    <location>
        <begin position="11"/>
        <end position="158"/>
    </location>
</feature>
<dbReference type="InterPro" id="IPR036093">
    <property type="entry name" value="NAC_dom_sf"/>
</dbReference>
<dbReference type="AlphaFoldDB" id="A0A3L6TPI9"/>
<proteinExistence type="predicted"/>
<dbReference type="SUPFAM" id="SSF101941">
    <property type="entry name" value="NAC domain"/>
    <property type="match status" value="1"/>
</dbReference>
<gene>
    <name evidence="7" type="ORF">C2845_PM01G07780</name>
</gene>
<evidence type="ECO:0000256" key="4">
    <source>
        <dbReference type="ARBA" id="ARBA00023242"/>
    </source>
</evidence>
<protein>
    <recommendedName>
        <fullName evidence="6">NAC domain-containing protein</fullName>
    </recommendedName>
</protein>
<organism evidence="7 8">
    <name type="scientific">Panicum miliaceum</name>
    <name type="common">Proso millet</name>
    <name type="synonym">Broomcorn millet</name>
    <dbReference type="NCBI Taxonomy" id="4540"/>
    <lineage>
        <taxon>Eukaryota</taxon>
        <taxon>Viridiplantae</taxon>
        <taxon>Streptophyta</taxon>
        <taxon>Embryophyta</taxon>
        <taxon>Tracheophyta</taxon>
        <taxon>Spermatophyta</taxon>
        <taxon>Magnoliopsida</taxon>
        <taxon>Liliopsida</taxon>
        <taxon>Poales</taxon>
        <taxon>Poaceae</taxon>
        <taxon>PACMAD clade</taxon>
        <taxon>Panicoideae</taxon>
        <taxon>Panicodae</taxon>
        <taxon>Paniceae</taxon>
        <taxon>Panicinae</taxon>
        <taxon>Panicum</taxon>
        <taxon>Panicum sect. Panicum</taxon>
    </lineage>
</organism>
<dbReference type="GO" id="GO:0006355">
    <property type="term" value="P:regulation of DNA-templated transcription"/>
    <property type="evidence" value="ECO:0007669"/>
    <property type="project" value="InterPro"/>
</dbReference>
<keyword evidence="1" id="KW-0805">Transcription regulation</keyword>
<dbReference type="EMBL" id="PQIB02000001">
    <property type="protein sequence ID" value="RLN41391.1"/>
    <property type="molecule type" value="Genomic_DNA"/>
</dbReference>
<dbReference type="PANTHER" id="PTHR47871:SF2">
    <property type="entry name" value="OS03G0221300 PROTEIN"/>
    <property type="match status" value="1"/>
</dbReference>
<keyword evidence="2" id="KW-0238">DNA-binding</keyword>
<dbReference type="GO" id="GO:0003677">
    <property type="term" value="F:DNA binding"/>
    <property type="evidence" value="ECO:0007669"/>
    <property type="project" value="UniProtKB-KW"/>
</dbReference>